<dbReference type="PANTHER" id="PTHR21071:SF4">
    <property type="entry name" value="UDP-N-ACETYLENOLPYRUVOYLGLUCOSAMINE REDUCTASE"/>
    <property type="match status" value="1"/>
</dbReference>
<evidence type="ECO:0000256" key="2">
    <source>
        <dbReference type="ARBA" id="ARBA00003921"/>
    </source>
</evidence>
<dbReference type="Gene3D" id="3.30.43.10">
    <property type="entry name" value="Uridine Diphospho-n-acetylenolpyruvylglucosamine Reductase, domain 2"/>
    <property type="match status" value="1"/>
</dbReference>
<dbReference type="GO" id="GO:0071949">
    <property type="term" value="F:FAD binding"/>
    <property type="evidence" value="ECO:0007669"/>
    <property type="project" value="InterPro"/>
</dbReference>
<feature type="domain" description="FAD-binding PCMH-type" evidence="18">
    <location>
        <begin position="11"/>
        <end position="179"/>
    </location>
</feature>
<proteinExistence type="inferred from homology"/>
<evidence type="ECO:0000256" key="5">
    <source>
        <dbReference type="ARBA" id="ARBA00010485"/>
    </source>
</evidence>
<dbReference type="SUPFAM" id="SSF56176">
    <property type="entry name" value="FAD-binding/transporter-associated domain-like"/>
    <property type="match status" value="1"/>
</dbReference>
<evidence type="ECO:0000256" key="11">
    <source>
        <dbReference type="ARBA" id="ARBA00022960"/>
    </source>
</evidence>
<gene>
    <name evidence="17" type="primary">murB</name>
    <name evidence="19" type="ORF">SAMN06296378_0025</name>
</gene>
<keyword evidence="15 17" id="KW-0961">Cell wall biogenesis/degradation</keyword>
<evidence type="ECO:0000313" key="20">
    <source>
        <dbReference type="Proteomes" id="UP000219440"/>
    </source>
</evidence>
<dbReference type="GO" id="GO:0009252">
    <property type="term" value="P:peptidoglycan biosynthetic process"/>
    <property type="evidence" value="ECO:0007669"/>
    <property type="project" value="UniProtKB-UniRule"/>
</dbReference>
<dbReference type="UniPathway" id="UPA00219"/>
<dbReference type="PANTHER" id="PTHR21071">
    <property type="entry name" value="UDP-N-ACETYLENOLPYRUVOYLGLUCOSAMINE REDUCTASE"/>
    <property type="match status" value="1"/>
</dbReference>
<evidence type="ECO:0000256" key="9">
    <source>
        <dbReference type="ARBA" id="ARBA00022827"/>
    </source>
</evidence>
<evidence type="ECO:0000313" key="19">
    <source>
        <dbReference type="EMBL" id="SOE45509.1"/>
    </source>
</evidence>
<dbReference type="OrthoDB" id="9804753at2"/>
<evidence type="ECO:0000259" key="18">
    <source>
        <dbReference type="PROSITE" id="PS51387"/>
    </source>
</evidence>
<keyword evidence="11 17" id="KW-0133">Cell shape</keyword>
<dbReference type="EC" id="1.3.1.98" evidence="17"/>
<keyword evidence="14 17" id="KW-0131">Cell cycle</keyword>
<dbReference type="SUPFAM" id="SSF56194">
    <property type="entry name" value="Uridine diphospho-N-Acetylenolpyruvylglucosamine reductase, MurB, C-terminal domain"/>
    <property type="match status" value="1"/>
</dbReference>
<comment type="function">
    <text evidence="2 17">Cell wall formation.</text>
</comment>
<dbReference type="Pfam" id="PF02873">
    <property type="entry name" value="MurB_C"/>
    <property type="match status" value="1"/>
</dbReference>
<dbReference type="InterPro" id="IPR003170">
    <property type="entry name" value="MurB"/>
</dbReference>
<evidence type="ECO:0000256" key="7">
    <source>
        <dbReference type="ARBA" id="ARBA00022618"/>
    </source>
</evidence>
<dbReference type="GO" id="GO:0005829">
    <property type="term" value="C:cytosol"/>
    <property type="evidence" value="ECO:0007669"/>
    <property type="project" value="TreeGrafter"/>
</dbReference>
<dbReference type="AlphaFoldDB" id="A0A2C8Y5R2"/>
<evidence type="ECO:0000256" key="8">
    <source>
        <dbReference type="ARBA" id="ARBA00022630"/>
    </source>
</evidence>
<keyword evidence="13 17" id="KW-0560">Oxidoreductase</keyword>
<dbReference type="InterPro" id="IPR016169">
    <property type="entry name" value="FAD-bd_PCMH_sub2"/>
</dbReference>
<keyword evidence="9 17" id="KW-0274">FAD</keyword>
<comment type="pathway">
    <text evidence="4 17">Cell wall biogenesis; peptidoglycan biosynthesis.</text>
</comment>
<keyword evidence="8 17" id="KW-0285">Flavoprotein</keyword>
<keyword evidence="10 17" id="KW-0521">NADP</keyword>
<feature type="active site" evidence="17">
    <location>
        <position position="350"/>
    </location>
</feature>
<dbReference type="InterPro" id="IPR006094">
    <property type="entry name" value="Oxid_FAD_bind_N"/>
</dbReference>
<dbReference type="RefSeq" id="WP_097059244.1">
    <property type="nucleotide sequence ID" value="NZ_BMLC01000002.1"/>
</dbReference>
<evidence type="ECO:0000256" key="4">
    <source>
        <dbReference type="ARBA" id="ARBA00004752"/>
    </source>
</evidence>
<keyword evidence="12 17" id="KW-0573">Peptidoglycan synthesis</keyword>
<dbReference type="GO" id="GO:0051301">
    <property type="term" value="P:cell division"/>
    <property type="evidence" value="ECO:0007669"/>
    <property type="project" value="UniProtKB-KW"/>
</dbReference>
<comment type="cofactor">
    <cofactor evidence="1 17">
        <name>FAD</name>
        <dbReference type="ChEBI" id="CHEBI:57692"/>
    </cofactor>
</comment>
<dbReference type="GO" id="GO:0071555">
    <property type="term" value="P:cell wall organization"/>
    <property type="evidence" value="ECO:0007669"/>
    <property type="project" value="UniProtKB-KW"/>
</dbReference>
<feature type="active site" description="Proton donor" evidence="17">
    <location>
        <position position="233"/>
    </location>
</feature>
<dbReference type="InterPro" id="IPR016167">
    <property type="entry name" value="FAD-bd_PCMH_sub1"/>
</dbReference>
<keyword evidence="6 17" id="KW-0963">Cytoplasm</keyword>
<comment type="similarity">
    <text evidence="5 17">Belongs to the MurB family.</text>
</comment>
<evidence type="ECO:0000256" key="13">
    <source>
        <dbReference type="ARBA" id="ARBA00023002"/>
    </source>
</evidence>
<sequence>MLLSELTTMRVGGPAGRLVDATTRDELVAAAREAWSSGDEWMVLGGGSNVVISDAGFDGTVIRALSRGIDRSVDGGGRVVVQAGEPWDAVVEFAVSNGLSGIEALSGIPGSSGAAPIQNIGAYGQEISDTLVSVQFLDYLTGQVEHIPADELVLGYRTSSLKAGRQGVVLAIELRLASRPAGAVAYPQLATALGVPLGTEVPLADVRSSVLALRAAKGMVLNPDDPDSTSCGSFFTNPIVDENVARRLPKDAPRWPIGLGEPDLVVPLGQQLPERRYEQSSLVKLSAAWLIEHAGIGKGFALPGSRAAISSKHTLAITNRGEATAEQVAELARFVQARVLAEFGLTLQAEPTVIGFQL</sequence>
<dbReference type="PROSITE" id="PS51387">
    <property type="entry name" value="FAD_PCMH"/>
    <property type="match status" value="1"/>
</dbReference>
<dbReference type="Gene3D" id="3.30.465.10">
    <property type="match status" value="1"/>
</dbReference>
<dbReference type="Gene3D" id="3.90.78.10">
    <property type="entry name" value="UDP-N-acetylenolpyruvoylglucosamine reductase, C-terminal domain"/>
    <property type="match status" value="1"/>
</dbReference>
<comment type="subcellular location">
    <subcellularLocation>
        <location evidence="3 17">Cytoplasm</location>
    </subcellularLocation>
</comment>
<protein>
    <recommendedName>
        <fullName evidence="17">UDP-N-acetylenolpyruvoylglucosamine reductase</fullName>
        <ecNumber evidence="17">1.3.1.98</ecNumber>
    </recommendedName>
    <alternativeName>
        <fullName evidence="17">UDP-N-acetylmuramate dehydrogenase</fullName>
    </alternativeName>
</protein>
<dbReference type="InterPro" id="IPR016166">
    <property type="entry name" value="FAD-bd_PCMH"/>
</dbReference>
<evidence type="ECO:0000256" key="12">
    <source>
        <dbReference type="ARBA" id="ARBA00022984"/>
    </source>
</evidence>
<comment type="catalytic activity">
    <reaction evidence="16 17">
        <text>UDP-N-acetyl-alpha-D-muramate + NADP(+) = UDP-N-acetyl-3-O-(1-carboxyvinyl)-alpha-D-glucosamine + NADPH + H(+)</text>
        <dbReference type="Rhea" id="RHEA:12248"/>
        <dbReference type="ChEBI" id="CHEBI:15378"/>
        <dbReference type="ChEBI" id="CHEBI:57783"/>
        <dbReference type="ChEBI" id="CHEBI:58349"/>
        <dbReference type="ChEBI" id="CHEBI:68483"/>
        <dbReference type="ChEBI" id="CHEBI:70757"/>
        <dbReference type="EC" id="1.3.1.98"/>
    </reaction>
</comment>
<keyword evidence="20" id="KW-1185">Reference proteome</keyword>
<dbReference type="InterPro" id="IPR036318">
    <property type="entry name" value="FAD-bd_PCMH-like_sf"/>
</dbReference>
<dbReference type="NCBIfam" id="NF010478">
    <property type="entry name" value="PRK13903.1"/>
    <property type="match status" value="1"/>
</dbReference>
<evidence type="ECO:0000256" key="17">
    <source>
        <dbReference type="HAMAP-Rule" id="MF_00037"/>
    </source>
</evidence>
<evidence type="ECO:0000256" key="10">
    <source>
        <dbReference type="ARBA" id="ARBA00022857"/>
    </source>
</evidence>
<evidence type="ECO:0000256" key="3">
    <source>
        <dbReference type="ARBA" id="ARBA00004496"/>
    </source>
</evidence>
<keyword evidence="7 17" id="KW-0132">Cell division</keyword>
<dbReference type="GO" id="GO:0008762">
    <property type="term" value="F:UDP-N-acetylmuramate dehydrogenase activity"/>
    <property type="evidence" value="ECO:0007669"/>
    <property type="project" value="UniProtKB-UniRule"/>
</dbReference>
<evidence type="ECO:0000256" key="6">
    <source>
        <dbReference type="ARBA" id="ARBA00022490"/>
    </source>
</evidence>
<dbReference type="EMBL" id="OCST01000001">
    <property type="protein sequence ID" value="SOE45509.1"/>
    <property type="molecule type" value="Genomic_DNA"/>
</dbReference>
<organism evidence="19 20">
    <name type="scientific">Salinibacterium xinjiangense</name>
    <dbReference type="NCBI Taxonomy" id="386302"/>
    <lineage>
        <taxon>Bacteria</taxon>
        <taxon>Bacillati</taxon>
        <taxon>Actinomycetota</taxon>
        <taxon>Actinomycetes</taxon>
        <taxon>Micrococcales</taxon>
        <taxon>Microbacteriaceae</taxon>
        <taxon>Salinibacterium</taxon>
    </lineage>
</organism>
<dbReference type="Proteomes" id="UP000219440">
    <property type="component" value="Unassembled WGS sequence"/>
</dbReference>
<dbReference type="InterPro" id="IPR011601">
    <property type="entry name" value="MurB_C"/>
</dbReference>
<name>A0A2C8Y5R2_9MICO</name>
<evidence type="ECO:0000256" key="15">
    <source>
        <dbReference type="ARBA" id="ARBA00023316"/>
    </source>
</evidence>
<dbReference type="GO" id="GO:0008360">
    <property type="term" value="P:regulation of cell shape"/>
    <property type="evidence" value="ECO:0007669"/>
    <property type="project" value="UniProtKB-KW"/>
</dbReference>
<accession>A0A2C8Y5R2</accession>
<dbReference type="HAMAP" id="MF_00037">
    <property type="entry name" value="MurB"/>
    <property type="match status" value="1"/>
</dbReference>
<reference evidence="19 20" key="1">
    <citation type="submission" date="2017-09" db="EMBL/GenBank/DDBJ databases">
        <authorList>
            <person name="Ehlers B."/>
            <person name="Leendertz F.H."/>
        </authorList>
    </citation>
    <scope>NUCLEOTIDE SEQUENCE [LARGE SCALE GENOMIC DNA]</scope>
    <source>
        <strain evidence="19 20">CGMCC 1.05381</strain>
    </source>
</reference>
<evidence type="ECO:0000256" key="16">
    <source>
        <dbReference type="ARBA" id="ARBA00048914"/>
    </source>
</evidence>
<dbReference type="InterPro" id="IPR036635">
    <property type="entry name" value="MurB_C_sf"/>
</dbReference>
<evidence type="ECO:0000256" key="1">
    <source>
        <dbReference type="ARBA" id="ARBA00001974"/>
    </source>
</evidence>
<dbReference type="Pfam" id="PF01565">
    <property type="entry name" value="FAD_binding_4"/>
    <property type="match status" value="1"/>
</dbReference>
<feature type="active site" evidence="17">
    <location>
        <position position="157"/>
    </location>
</feature>
<evidence type="ECO:0000256" key="14">
    <source>
        <dbReference type="ARBA" id="ARBA00023306"/>
    </source>
</evidence>